<accession>A0ABU3PS45</accession>
<feature type="region of interest" description="Disordered" evidence="1">
    <location>
        <begin position="279"/>
        <end position="312"/>
    </location>
</feature>
<keyword evidence="2" id="KW-1133">Transmembrane helix</keyword>
<feature type="signal peptide" evidence="3">
    <location>
        <begin position="1"/>
        <end position="19"/>
    </location>
</feature>
<dbReference type="RefSeq" id="WP_315731176.1">
    <property type="nucleotide sequence ID" value="NZ_JAVYII010000001.1"/>
</dbReference>
<keyword evidence="2" id="KW-0472">Membrane</keyword>
<proteinExistence type="predicted"/>
<dbReference type="Proteomes" id="UP001268542">
    <property type="component" value="Unassembled WGS sequence"/>
</dbReference>
<dbReference type="InterPro" id="IPR011044">
    <property type="entry name" value="Quino_amine_DH_bsu"/>
</dbReference>
<feature type="chain" id="PRO_5047533831" description="WD40 repeat domain-containing protein" evidence="3">
    <location>
        <begin position="20"/>
        <end position="343"/>
    </location>
</feature>
<evidence type="ECO:0000256" key="3">
    <source>
        <dbReference type="SAM" id="SignalP"/>
    </source>
</evidence>
<evidence type="ECO:0000256" key="2">
    <source>
        <dbReference type="SAM" id="Phobius"/>
    </source>
</evidence>
<keyword evidence="3" id="KW-0732">Signal</keyword>
<dbReference type="EMBL" id="JAVYII010000001">
    <property type="protein sequence ID" value="MDT9592018.1"/>
    <property type="molecule type" value="Genomic_DNA"/>
</dbReference>
<evidence type="ECO:0008006" key="6">
    <source>
        <dbReference type="Google" id="ProtNLM"/>
    </source>
</evidence>
<evidence type="ECO:0000256" key="1">
    <source>
        <dbReference type="SAM" id="MobiDB-lite"/>
    </source>
</evidence>
<keyword evidence="5" id="KW-1185">Reference proteome</keyword>
<gene>
    <name evidence="4" type="ORF">RDV89_03000</name>
</gene>
<reference evidence="4 5" key="1">
    <citation type="submission" date="2023-08" db="EMBL/GenBank/DDBJ databases">
        <title>Nocardioides seae sp. nov., a bacterium isolated from a soil.</title>
        <authorList>
            <person name="Wang X."/>
        </authorList>
    </citation>
    <scope>NUCLEOTIDE SEQUENCE [LARGE SCALE GENOMIC DNA]</scope>
    <source>
        <strain evidence="4 5">YZH12</strain>
    </source>
</reference>
<evidence type="ECO:0000313" key="4">
    <source>
        <dbReference type="EMBL" id="MDT9592018.1"/>
    </source>
</evidence>
<comment type="caution">
    <text evidence="4">The sequence shown here is derived from an EMBL/GenBank/DDBJ whole genome shotgun (WGS) entry which is preliminary data.</text>
</comment>
<sequence>MLVRLAVVGAIAVPFAVGAAQPTNDPPAEGTEVTRFADPEIVESSGLAVVDGRFVTINDSGDPGRLFVVDPATGETVGVTRWEPDPVDVEAVAPVVEDGAATSEVWVADIGDNFARRDSVEVLRVPVAVGDVQVDPVAYELVYPDGPRDAESLLTDPATGRLYVVSKGPLGGSFYAAPEVLDADAPNELELLTAAPVMATDAAFLPDGRHLVVRGYVNAHVYSFPALEDLGSFVLPSQPQGEGVGVDPDDPDAVLLTSEGLEQPILRVEIPERLRALMDPADPDAPVDPELDGADGTGRSDDGAEPDPAGGPPVWVPVGIVGLIGGGVLAALAIVLVRGARRR</sequence>
<organism evidence="4 5">
    <name type="scientific">Nocardioides imazamoxiresistens</name>
    <dbReference type="NCBI Taxonomy" id="3231893"/>
    <lineage>
        <taxon>Bacteria</taxon>
        <taxon>Bacillati</taxon>
        <taxon>Actinomycetota</taxon>
        <taxon>Actinomycetes</taxon>
        <taxon>Propionibacteriales</taxon>
        <taxon>Nocardioidaceae</taxon>
        <taxon>Nocardioides</taxon>
    </lineage>
</organism>
<name>A0ABU3PS45_9ACTN</name>
<keyword evidence="2" id="KW-0812">Transmembrane</keyword>
<feature type="transmembrane region" description="Helical" evidence="2">
    <location>
        <begin position="314"/>
        <end position="337"/>
    </location>
</feature>
<feature type="compositionally biased region" description="Acidic residues" evidence="1">
    <location>
        <begin position="281"/>
        <end position="293"/>
    </location>
</feature>
<dbReference type="SUPFAM" id="SSF50969">
    <property type="entry name" value="YVTN repeat-like/Quinoprotein amine dehydrogenase"/>
    <property type="match status" value="1"/>
</dbReference>
<evidence type="ECO:0000313" key="5">
    <source>
        <dbReference type="Proteomes" id="UP001268542"/>
    </source>
</evidence>
<protein>
    <recommendedName>
        <fullName evidence="6">WD40 repeat domain-containing protein</fullName>
    </recommendedName>
</protein>